<dbReference type="SUPFAM" id="SSF52218">
    <property type="entry name" value="Flavoproteins"/>
    <property type="match status" value="1"/>
</dbReference>
<dbReference type="PANTHER" id="PTHR30543:SF21">
    <property type="entry name" value="NAD(P)H-DEPENDENT FMN REDUCTASE LOT6"/>
    <property type="match status" value="1"/>
</dbReference>
<dbReference type="EMBL" id="RAHJ01000003">
    <property type="protein sequence ID" value="RJX71149.1"/>
    <property type="molecule type" value="Genomic_DNA"/>
</dbReference>
<name>A0A419R5U8_9SPHN</name>
<sequence length="182" mass="19121">MKPINLLGISGSLRAASFSTAILRTLQSEMPEGVTLTLHPLGDVPLYNQDLDTDQPPAGVAALREAIARADGLVIVTPEFNYGLPGVLKNALDWASRPHGKAALTGKPTVTMSASPAFTGGVRAQSQLHETLIATQTALIARPQVVIAEVHNKLVDGRLTDAPSLGFARDAISDLVKAIEAQ</sequence>
<dbReference type="Proteomes" id="UP000284322">
    <property type="component" value="Unassembled WGS sequence"/>
</dbReference>
<dbReference type="InterPro" id="IPR050712">
    <property type="entry name" value="NAD(P)H-dep_reductase"/>
</dbReference>
<evidence type="ECO:0000313" key="3">
    <source>
        <dbReference type="Proteomes" id="UP000284322"/>
    </source>
</evidence>
<dbReference type="GO" id="GO:0016491">
    <property type="term" value="F:oxidoreductase activity"/>
    <property type="evidence" value="ECO:0007669"/>
    <property type="project" value="InterPro"/>
</dbReference>
<dbReference type="RefSeq" id="WP_120106466.1">
    <property type="nucleotide sequence ID" value="NZ_RAHJ01000003.1"/>
</dbReference>
<feature type="domain" description="NADPH-dependent FMN reductase-like" evidence="1">
    <location>
        <begin position="5"/>
        <end position="151"/>
    </location>
</feature>
<protein>
    <submittedName>
        <fullName evidence="2">NAD(P)H-dependent oxidoreductase</fullName>
    </submittedName>
</protein>
<dbReference type="OrthoDB" id="9812295at2"/>
<organism evidence="2 3">
    <name type="scientific">Tsuneonella suprasediminis</name>
    <dbReference type="NCBI Taxonomy" id="2306996"/>
    <lineage>
        <taxon>Bacteria</taxon>
        <taxon>Pseudomonadati</taxon>
        <taxon>Pseudomonadota</taxon>
        <taxon>Alphaproteobacteria</taxon>
        <taxon>Sphingomonadales</taxon>
        <taxon>Erythrobacteraceae</taxon>
        <taxon>Tsuneonella</taxon>
    </lineage>
</organism>
<keyword evidence="3" id="KW-1185">Reference proteome</keyword>
<dbReference type="GO" id="GO:0010181">
    <property type="term" value="F:FMN binding"/>
    <property type="evidence" value="ECO:0007669"/>
    <property type="project" value="TreeGrafter"/>
</dbReference>
<dbReference type="InterPro" id="IPR005025">
    <property type="entry name" value="FMN_Rdtase-like_dom"/>
</dbReference>
<gene>
    <name evidence="2" type="ORF">D6858_00455</name>
</gene>
<comment type="caution">
    <text evidence="2">The sequence shown here is derived from an EMBL/GenBank/DDBJ whole genome shotgun (WGS) entry which is preliminary data.</text>
</comment>
<dbReference type="Pfam" id="PF03358">
    <property type="entry name" value="FMN_red"/>
    <property type="match status" value="1"/>
</dbReference>
<dbReference type="AlphaFoldDB" id="A0A419R5U8"/>
<reference evidence="2 3" key="1">
    <citation type="submission" date="2018-09" db="EMBL/GenBank/DDBJ databases">
        <title>Altererythrobacter sp.Ery1 and Ery12, the genome sequencing of novel strains in genus Alterythrobacter.</title>
        <authorList>
            <person name="Cheng H."/>
            <person name="Wu Y.-H."/>
            <person name="Fang C."/>
            <person name="Xu X.-W."/>
        </authorList>
    </citation>
    <scope>NUCLEOTIDE SEQUENCE [LARGE SCALE GENOMIC DNA]</scope>
    <source>
        <strain evidence="2 3">Ery12</strain>
    </source>
</reference>
<dbReference type="InterPro" id="IPR029039">
    <property type="entry name" value="Flavoprotein-like_sf"/>
</dbReference>
<accession>A0A419R5U8</accession>
<dbReference type="PANTHER" id="PTHR30543">
    <property type="entry name" value="CHROMATE REDUCTASE"/>
    <property type="match status" value="1"/>
</dbReference>
<dbReference type="GO" id="GO:0005829">
    <property type="term" value="C:cytosol"/>
    <property type="evidence" value="ECO:0007669"/>
    <property type="project" value="TreeGrafter"/>
</dbReference>
<evidence type="ECO:0000259" key="1">
    <source>
        <dbReference type="Pfam" id="PF03358"/>
    </source>
</evidence>
<dbReference type="Gene3D" id="3.40.50.360">
    <property type="match status" value="1"/>
</dbReference>
<proteinExistence type="predicted"/>
<evidence type="ECO:0000313" key="2">
    <source>
        <dbReference type="EMBL" id="RJX71149.1"/>
    </source>
</evidence>